<dbReference type="OrthoDB" id="3086526at2759"/>
<dbReference type="EMBL" id="QPFP01000410">
    <property type="protein sequence ID" value="TEB13857.1"/>
    <property type="molecule type" value="Genomic_DNA"/>
</dbReference>
<accession>A0A4Y7RZY7</accession>
<protein>
    <submittedName>
        <fullName evidence="2">Uncharacterized protein</fullName>
    </submittedName>
</protein>
<keyword evidence="3" id="KW-1185">Reference proteome</keyword>
<comment type="caution">
    <text evidence="2">The sequence shown here is derived from an EMBL/GenBank/DDBJ whole genome shotgun (WGS) entry which is preliminary data.</text>
</comment>
<gene>
    <name evidence="2" type="ORF">FA13DRAFT_949724</name>
</gene>
<feature type="compositionally biased region" description="Basic and acidic residues" evidence="1">
    <location>
        <begin position="83"/>
        <end position="98"/>
    </location>
</feature>
<name>A0A4Y7RZY7_COPMI</name>
<feature type="region of interest" description="Disordered" evidence="1">
    <location>
        <begin position="83"/>
        <end position="134"/>
    </location>
</feature>
<evidence type="ECO:0000256" key="1">
    <source>
        <dbReference type="SAM" id="MobiDB-lite"/>
    </source>
</evidence>
<proteinExistence type="predicted"/>
<sequence length="159" mass="17286">MLLCYDLLYPPLKLALQLQPLIRHLASSLVHGSLFSLTPSRPSEEATTTTSTTSSIMTVARSIKRRLSSSTTLRVTPMVDHEAVEGKKSLHSQDHDDVFEGTGRTLSRKKRLQSPVAVHPPPQIGSNLSKKVSRTSLSSPPIAISLRPGTADSFHLIAP</sequence>
<organism evidence="2 3">
    <name type="scientific">Coprinellus micaceus</name>
    <name type="common">Glistening ink-cap mushroom</name>
    <name type="synonym">Coprinus micaceus</name>
    <dbReference type="NCBI Taxonomy" id="71717"/>
    <lineage>
        <taxon>Eukaryota</taxon>
        <taxon>Fungi</taxon>
        <taxon>Dikarya</taxon>
        <taxon>Basidiomycota</taxon>
        <taxon>Agaricomycotina</taxon>
        <taxon>Agaricomycetes</taxon>
        <taxon>Agaricomycetidae</taxon>
        <taxon>Agaricales</taxon>
        <taxon>Agaricineae</taxon>
        <taxon>Psathyrellaceae</taxon>
        <taxon>Coprinellus</taxon>
    </lineage>
</organism>
<dbReference type="AlphaFoldDB" id="A0A4Y7RZY7"/>
<evidence type="ECO:0000313" key="2">
    <source>
        <dbReference type="EMBL" id="TEB13857.1"/>
    </source>
</evidence>
<reference evidence="2 3" key="1">
    <citation type="journal article" date="2019" name="Nat. Ecol. Evol.">
        <title>Megaphylogeny resolves global patterns of mushroom evolution.</title>
        <authorList>
            <person name="Varga T."/>
            <person name="Krizsan K."/>
            <person name="Foldi C."/>
            <person name="Dima B."/>
            <person name="Sanchez-Garcia M."/>
            <person name="Sanchez-Ramirez S."/>
            <person name="Szollosi G.J."/>
            <person name="Szarkandi J.G."/>
            <person name="Papp V."/>
            <person name="Albert L."/>
            <person name="Andreopoulos W."/>
            <person name="Angelini C."/>
            <person name="Antonin V."/>
            <person name="Barry K.W."/>
            <person name="Bougher N.L."/>
            <person name="Buchanan P."/>
            <person name="Buyck B."/>
            <person name="Bense V."/>
            <person name="Catcheside P."/>
            <person name="Chovatia M."/>
            <person name="Cooper J."/>
            <person name="Damon W."/>
            <person name="Desjardin D."/>
            <person name="Finy P."/>
            <person name="Geml J."/>
            <person name="Haridas S."/>
            <person name="Hughes K."/>
            <person name="Justo A."/>
            <person name="Karasinski D."/>
            <person name="Kautmanova I."/>
            <person name="Kiss B."/>
            <person name="Kocsube S."/>
            <person name="Kotiranta H."/>
            <person name="LaButti K.M."/>
            <person name="Lechner B.E."/>
            <person name="Liimatainen K."/>
            <person name="Lipzen A."/>
            <person name="Lukacs Z."/>
            <person name="Mihaltcheva S."/>
            <person name="Morgado L.N."/>
            <person name="Niskanen T."/>
            <person name="Noordeloos M.E."/>
            <person name="Ohm R.A."/>
            <person name="Ortiz-Santana B."/>
            <person name="Ovrebo C."/>
            <person name="Racz N."/>
            <person name="Riley R."/>
            <person name="Savchenko A."/>
            <person name="Shiryaev A."/>
            <person name="Soop K."/>
            <person name="Spirin V."/>
            <person name="Szebenyi C."/>
            <person name="Tomsovsky M."/>
            <person name="Tulloss R.E."/>
            <person name="Uehling J."/>
            <person name="Grigoriev I.V."/>
            <person name="Vagvolgyi C."/>
            <person name="Papp T."/>
            <person name="Martin F.M."/>
            <person name="Miettinen O."/>
            <person name="Hibbett D.S."/>
            <person name="Nagy L.G."/>
        </authorList>
    </citation>
    <scope>NUCLEOTIDE SEQUENCE [LARGE SCALE GENOMIC DNA]</scope>
    <source>
        <strain evidence="2 3">FP101781</strain>
    </source>
</reference>
<evidence type="ECO:0000313" key="3">
    <source>
        <dbReference type="Proteomes" id="UP000298030"/>
    </source>
</evidence>
<dbReference type="Proteomes" id="UP000298030">
    <property type="component" value="Unassembled WGS sequence"/>
</dbReference>
<feature type="compositionally biased region" description="Polar residues" evidence="1">
    <location>
        <begin position="124"/>
        <end position="134"/>
    </location>
</feature>